<organism evidence="7">
    <name type="scientific">hydrothermal vent metagenome</name>
    <dbReference type="NCBI Taxonomy" id="652676"/>
    <lineage>
        <taxon>unclassified sequences</taxon>
        <taxon>metagenomes</taxon>
        <taxon>ecological metagenomes</taxon>
    </lineage>
</organism>
<evidence type="ECO:0000313" key="7">
    <source>
        <dbReference type="EMBL" id="VAX36234.1"/>
    </source>
</evidence>
<proteinExistence type="predicted"/>
<evidence type="ECO:0000256" key="5">
    <source>
        <dbReference type="ARBA" id="ARBA00023136"/>
    </source>
</evidence>
<dbReference type="GO" id="GO:0008913">
    <property type="term" value="F:Kdo2-lipid IVA acyltransferase activity"/>
    <property type="evidence" value="ECO:0007669"/>
    <property type="project" value="UniProtKB-EC"/>
</dbReference>
<keyword evidence="4 7" id="KW-0808">Transferase</keyword>
<dbReference type="PANTHER" id="PTHR30606:SF10">
    <property type="entry name" value="PHOSPHATIDYLINOSITOL MANNOSIDE ACYLTRANSFERASE"/>
    <property type="match status" value="1"/>
</dbReference>
<dbReference type="AlphaFoldDB" id="A0A3B1DJJ5"/>
<sequence length="371" mass="42624">MGAKLPAALDTPAYWLLRGALSVPLLAGPRPSLEAARSLGRAFARMPFNHKRLERAAEHLRFACPELTCAQRLEYAERSYEHLFMLGVEISFAPRLMSEDAWIRHIELDNMAEGLHTILGDRPALLITGHCGNWELLGYTMALLGFPTHAIYRPLDNKPMDDWVRQTRARRGLVLLDKFGALRQIPDLLDAGAPIGFVADQNAGDRGLFVPFFGRLASTYKAIGMAAYQHRASVVVGQARRLGWNDRQDQPVREGFAAPCSGNGIRFRIEVEDVIHPEDWLDQPDPFFYLAARYRRGIERMVRRAPEQYLWMHRMWKSRPKHERLNRPFPDRLRKKLEALPWMTQPELDALIEQSDRDRAYMAEHNLTRLP</sequence>
<gene>
    <name evidence="7" type="ORF">MNBD_PLANCTO03-778</name>
</gene>
<evidence type="ECO:0000256" key="4">
    <source>
        <dbReference type="ARBA" id="ARBA00022679"/>
    </source>
</evidence>
<keyword evidence="3" id="KW-0997">Cell inner membrane</keyword>
<dbReference type="EMBL" id="UOGK01000045">
    <property type="protein sequence ID" value="VAX36234.1"/>
    <property type="molecule type" value="Genomic_DNA"/>
</dbReference>
<dbReference type="GO" id="GO:1901137">
    <property type="term" value="P:carbohydrate derivative biosynthetic process"/>
    <property type="evidence" value="ECO:0007669"/>
    <property type="project" value="UniProtKB-ARBA"/>
</dbReference>
<dbReference type="CDD" id="cd07984">
    <property type="entry name" value="LPLAT_LABLAT-like"/>
    <property type="match status" value="1"/>
</dbReference>
<keyword evidence="6 7" id="KW-0012">Acyltransferase</keyword>
<comment type="subcellular location">
    <subcellularLocation>
        <location evidence="1">Cell inner membrane</location>
    </subcellularLocation>
</comment>
<dbReference type="GO" id="GO:0005886">
    <property type="term" value="C:plasma membrane"/>
    <property type="evidence" value="ECO:0007669"/>
    <property type="project" value="UniProtKB-SubCell"/>
</dbReference>
<name>A0A3B1DJJ5_9ZZZZ</name>
<evidence type="ECO:0000256" key="3">
    <source>
        <dbReference type="ARBA" id="ARBA00022519"/>
    </source>
</evidence>
<evidence type="ECO:0000256" key="1">
    <source>
        <dbReference type="ARBA" id="ARBA00004533"/>
    </source>
</evidence>
<dbReference type="Pfam" id="PF03279">
    <property type="entry name" value="Lip_A_acyltrans"/>
    <property type="match status" value="1"/>
</dbReference>
<reference evidence="7" key="1">
    <citation type="submission" date="2018-06" db="EMBL/GenBank/DDBJ databases">
        <authorList>
            <person name="Zhirakovskaya E."/>
        </authorList>
    </citation>
    <scope>NUCLEOTIDE SEQUENCE</scope>
</reference>
<dbReference type="EC" id="2.3.1.241" evidence="7"/>
<dbReference type="PANTHER" id="PTHR30606">
    <property type="entry name" value="LIPID A BIOSYNTHESIS LAUROYL ACYLTRANSFERASE"/>
    <property type="match status" value="1"/>
</dbReference>
<dbReference type="InterPro" id="IPR004960">
    <property type="entry name" value="LipA_acyltrans"/>
</dbReference>
<evidence type="ECO:0000256" key="2">
    <source>
        <dbReference type="ARBA" id="ARBA00022475"/>
    </source>
</evidence>
<evidence type="ECO:0000256" key="6">
    <source>
        <dbReference type="ARBA" id="ARBA00023315"/>
    </source>
</evidence>
<keyword evidence="5" id="KW-0472">Membrane</keyword>
<protein>
    <submittedName>
        <fullName evidence="7">Lipid A biosynthesis lauroyl acyltransferase</fullName>
        <ecNumber evidence="7">2.3.1.241</ecNumber>
    </submittedName>
</protein>
<dbReference type="GO" id="GO:0008610">
    <property type="term" value="P:lipid biosynthetic process"/>
    <property type="evidence" value="ECO:0007669"/>
    <property type="project" value="UniProtKB-ARBA"/>
</dbReference>
<keyword evidence="2" id="KW-1003">Cell membrane</keyword>
<accession>A0A3B1DJJ5</accession>